<keyword evidence="2" id="KW-1185">Reference proteome</keyword>
<name>A0ABR4AJE0_9LECA</name>
<comment type="caution">
    <text evidence="1">The sequence shown here is derived from an EMBL/GenBank/DDBJ whole genome shotgun (WGS) entry which is preliminary data.</text>
</comment>
<protein>
    <submittedName>
        <fullName evidence="1">Uncharacterized protein</fullName>
    </submittedName>
</protein>
<reference evidence="1 2" key="1">
    <citation type="submission" date="2024-09" db="EMBL/GenBank/DDBJ databases">
        <title>Rethinking Asexuality: The Enigmatic Case of Functional Sexual Genes in Lepraria (Stereocaulaceae).</title>
        <authorList>
            <person name="Doellman M."/>
            <person name="Sun Y."/>
            <person name="Barcenas-Pena A."/>
            <person name="Lumbsch H.T."/>
            <person name="Grewe F."/>
        </authorList>
    </citation>
    <scope>NUCLEOTIDE SEQUENCE [LARGE SCALE GENOMIC DNA]</scope>
    <source>
        <strain evidence="1 2">Mercado 3170</strain>
    </source>
</reference>
<organism evidence="1 2">
    <name type="scientific">Stereocaulon virgatum</name>
    <dbReference type="NCBI Taxonomy" id="373712"/>
    <lineage>
        <taxon>Eukaryota</taxon>
        <taxon>Fungi</taxon>
        <taxon>Dikarya</taxon>
        <taxon>Ascomycota</taxon>
        <taxon>Pezizomycotina</taxon>
        <taxon>Lecanoromycetes</taxon>
        <taxon>OSLEUM clade</taxon>
        <taxon>Lecanoromycetidae</taxon>
        <taxon>Lecanorales</taxon>
        <taxon>Lecanorineae</taxon>
        <taxon>Stereocaulaceae</taxon>
        <taxon>Stereocaulon</taxon>
    </lineage>
</organism>
<accession>A0ABR4AJE0</accession>
<evidence type="ECO:0000313" key="2">
    <source>
        <dbReference type="Proteomes" id="UP001590950"/>
    </source>
</evidence>
<dbReference type="Proteomes" id="UP001590950">
    <property type="component" value="Unassembled WGS sequence"/>
</dbReference>
<dbReference type="EMBL" id="JBEFKJ010000006">
    <property type="protein sequence ID" value="KAL2045565.1"/>
    <property type="molecule type" value="Genomic_DNA"/>
</dbReference>
<proteinExistence type="predicted"/>
<gene>
    <name evidence="1" type="ORF">N7G274_001993</name>
</gene>
<evidence type="ECO:0000313" key="1">
    <source>
        <dbReference type="EMBL" id="KAL2045565.1"/>
    </source>
</evidence>
<sequence length="100" mass="11031">MNAIEGVVPTDSQRLPDARPGSIVQEPATLTQFTPIQPPQYPILPNSIDVQSAYTHTTQPYLPQLQPVQARPTSAPSVPVLPRSDLDQKMIARLDSRLDF</sequence>